<dbReference type="OrthoDB" id="2627755at2759"/>
<sequence>MSSSPQVKADRDREAQPPLDGPELSPKDEMIHQQLAMLDAQLKGNVSLAEEQFTNSLYHELVSDERVEAFLASCDLYDSKTERWLNIPKAEEISEKSDLYKPVLEIIDNIIKGLSDGADRTRQIKETHDVRLLHLEESEMDHYSSPSLAIRARGPSFELPRLTKNGSSTSIGFSNVTACFDVVRSEDAHDGLSQLGQQAVYARQIFIQQPNRTFVRSLVITEHYFHFYHFDRAGAQFVSYIDYHSSPDAFVRIVIGLSSDDEEVLGLDTSVQWIIEDGRKTGGSVTVIDDKTNVRKTYSMVDIKPCFTRFTLSGRGTVCWVVWDSENERDLFIKDAWIPSWRPDPEHELLETALGLEGVVQMVACEGNRCETKDFRAAPEDCWQPPDTSRSRRYVRIVEECCGEDILNFGSEMELLCAHQ</sequence>
<proteinExistence type="predicted"/>
<accession>A0A4Q2DME4</accession>
<dbReference type="Pfam" id="PF17667">
    <property type="entry name" value="Pkinase_fungal"/>
    <property type="match status" value="1"/>
</dbReference>
<dbReference type="InterPro" id="IPR040976">
    <property type="entry name" value="Pkinase_fungal"/>
</dbReference>
<feature type="domain" description="Fungal-type protein kinase" evidence="2">
    <location>
        <begin position="167"/>
        <end position="366"/>
    </location>
</feature>
<keyword evidence="4" id="KW-1185">Reference proteome</keyword>
<dbReference type="AlphaFoldDB" id="A0A4Q2DME4"/>
<evidence type="ECO:0000256" key="1">
    <source>
        <dbReference type="SAM" id="MobiDB-lite"/>
    </source>
</evidence>
<name>A0A4Q2DME4_9AGAR</name>
<evidence type="ECO:0000259" key="2">
    <source>
        <dbReference type="Pfam" id="PF17667"/>
    </source>
</evidence>
<organism evidence="3 4">
    <name type="scientific">Candolleomyces aberdarensis</name>
    <dbReference type="NCBI Taxonomy" id="2316362"/>
    <lineage>
        <taxon>Eukaryota</taxon>
        <taxon>Fungi</taxon>
        <taxon>Dikarya</taxon>
        <taxon>Basidiomycota</taxon>
        <taxon>Agaricomycotina</taxon>
        <taxon>Agaricomycetes</taxon>
        <taxon>Agaricomycetidae</taxon>
        <taxon>Agaricales</taxon>
        <taxon>Agaricineae</taxon>
        <taxon>Psathyrellaceae</taxon>
        <taxon>Candolleomyces</taxon>
    </lineage>
</organism>
<protein>
    <recommendedName>
        <fullName evidence="2">Fungal-type protein kinase domain-containing protein</fullName>
    </recommendedName>
</protein>
<feature type="region of interest" description="Disordered" evidence="1">
    <location>
        <begin position="1"/>
        <end position="26"/>
    </location>
</feature>
<evidence type="ECO:0000313" key="3">
    <source>
        <dbReference type="EMBL" id="RXW21340.1"/>
    </source>
</evidence>
<dbReference type="EMBL" id="SDEE01000111">
    <property type="protein sequence ID" value="RXW21340.1"/>
    <property type="molecule type" value="Genomic_DNA"/>
</dbReference>
<comment type="caution">
    <text evidence="3">The sequence shown here is derived from an EMBL/GenBank/DDBJ whole genome shotgun (WGS) entry which is preliminary data.</text>
</comment>
<reference evidence="3 4" key="1">
    <citation type="submission" date="2019-01" db="EMBL/GenBank/DDBJ databases">
        <title>Draft genome sequence of Psathyrella aberdarensis IHI B618.</title>
        <authorList>
            <person name="Buettner E."/>
            <person name="Kellner H."/>
        </authorList>
    </citation>
    <scope>NUCLEOTIDE SEQUENCE [LARGE SCALE GENOMIC DNA]</scope>
    <source>
        <strain evidence="3 4">IHI B618</strain>
    </source>
</reference>
<dbReference type="Proteomes" id="UP000290288">
    <property type="component" value="Unassembled WGS sequence"/>
</dbReference>
<evidence type="ECO:0000313" key="4">
    <source>
        <dbReference type="Proteomes" id="UP000290288"/>
    </source>
</evidence>
<dbReference type="PANTHER" id="PTHR38248">
    <property type="entry name" value="FUNK1 6"/>
    <property type="match status" value="1"/>
</dbReference>
<gene>
    <name evidence="3" type="ORF">EST38_g4517</name>
</gene>
<dbReference type="PANTHER" id="PTHR38248:SF2">
    <property type="entry name" value="FUNK1 11"/>
    <property type="match status" value="1"/>
</dbReference>